<name>A0A9Q1CQY4_HOLLE</name>
<reference evidence="1" key="1">
    <citation type="submission" date="2021-10" db="EMBL/GenBank/DDBJ databases">
        <title>Tropical sea cucumber genome reveals ecological adaptation and Cuvierian tubules defense mechanism.</title>
        <authorList>
            <person name="Chen T."/>
        </authorList>
    </citation>
    <scope>NUCLEOTIDE SEQUENCE</scope>
    <source>
        <strain evidence="1">Nanhai2018</strain>
        <tissue evidence="1">Muscle</tissue>
    </source>
</reference>
<dbReference type="OrthoDB" id="10053392at2759"/>
<gene>
    <name evidence="1" type="ORF">HOLleu_02614</name>
</gene>
<dbReference type="PANTHER" id="PTHR31389">
    <property type="entry name" value="LD39211P"/>
    <property type="match status" value="1"/>
</dbReference>
<protein>
    <submittedName>
        <fullName evidence="1">Uncharacterized protein</fullName>
    </submittedName>
</protein>
<comment type="caution">
    <text evidence="1">The sequence shown here is derived from an EMBL/GenBank/DDBJ whole genome shotgun (WGS) entry which is preliminary data.</text>
</comment>
<dbReference type="AlphaFoldDB" id="A0A9Q1CQY4"/>
<organism evidence="1 2">
    <name type="scientific">Holothuria leucospilota</name>
    <name type="common">Black long sea cucumber</name>
    <name type="synonym">Mertensiothuria leucospilota</name>
    <dbReference type="NCBI Taxonomy" id="206669"/>
    <lineage>
        <taxon>Eukaryota</taxon>
        <taxon>Metazoa</taxon>
        <taxon>Echinodermata</taxon>
        <taxon>Eleutherozoa</taxon>
        <taxon>Echinozoa</taxon>
        <taxon>Holothuroidea</taxon>
        <taxon>Aspidochirotacea</taxon>
        <taxon>Aspidochirotida</taxon>
        <taxon>Holothuriidae</taxon>
        <taxon>Holothuria</taxon>
    </lineage>
</organism>
<dbReference type="Pfam" id="PF07801">
    <property type="entry name" value="DUF1647"/>
    <property type="match status" value="1"/>
</dbReference>
<proteinExistence type="predicted"/>
<accession>A0A9Q1CQY4</accession>
<dbReference type="EMBL" id="JAIZAY010000001">
    <property type="protein sequence ID" value="KAJ8049736.1"/>
    <property type="molecule type" value="Genomic_DNA"/>
</dbReference>
<sequence length="311" mass="35713">MIRDEEDEEANLDPIIKAILSPEEALSPDQSKSSVDNIFIDLDKYVPTIDELYNRLTLVTAWSQNHFREGLGFIGTAQQYMPEKKIIVYDLGLNNKSLQEVKSMCNVEVRRFPFEKYPEHYKNLKKFAFKPTIINLVLHEFGVIYYGDASIRFLRSVKELIPDALKHHGFLPHIRCFNPKIPRGKPKGCKHDHTLTVKEVYPILEVNERVYYNAGFTAPAISGGIMLIVNNSVLYTKIMVPWLECALNEACIAPEGADLGNHRFDQSALTLLFFKHMRGEWTPDNDPTPHHMEVSNICRDTNGYDWNPQTC</sequence>
<keyword evidence="2" id="KW-1185">Reference proteome</keyword>
<dbReference type="PANTHER" id="PTHR31389:SF4">
    <property type="entry name" value="LD39211P"/>
    <property type="match status" value="1"/>
</dbReference>
<dbReference type="Proteomes" id="UP001152320">
    <property type="component" value="Chromosome 1"/>
</dbReference>
<dbReference type="InterPro" id="IPR012444">
    <property type="entry name" value="DUF1647"/>
</dbReference>
<evidence type="ECO:0000313" key="1">
    <source>
        <dbReference type="EMBL" id="KAJ8049736.1"/>
    </source>
</evidence>
<evidence type="ECO:0000313" key="2">
    <source>
        <dbReference type="Proteomes" id="UP001152320"/>
    </source>
</evidence>